<evidence type="ECO:0000256" key="2">
    <source>
        <dbReference type="ARBA" id="ARBA00023125"/>
    </source>
</evidence>
<keyword evidence="3" id="KW-0804">Transcription</keyword>
<dbReference type="InterPro" id="IPR000792">
    <property type="entry name" value="Tscrpt_reg_LuxR_C"/>
</dbReference>
<dbReference type="RefSeq" id="WP_312882443.1">
    <property type="nucleotide sequence ID" value="NZ_BAABEK010000095.1"/>
</dbReference>
<dbReference type="Gene3D" id="1.10.10.10">
    <property type="entry name" value="Winged helix-like DNA-binding domain superfamily/Winged helix DNA-binding domain"/>
    <property type="match status" value="1"/>
</dbReference>
<dbReference type="PROSITE" id="PS50043">
    <property type="entry name" value="HTH_LUXR_2"/>
    <property type="match status" value="1"/>
</dbReference>
<evidence type="ECO:0000256" key="3">
    <source>
        <dbReference type="ARBA" id="ARBA00023163"/>
    </source>
</evidence>
<organism evidence="5 6">
    <name type="scientific">Streptosporangium album</name>
    <dbReference type="NCBI Taxonomy" id="47479"/>
    <lineage>
        <taxon>Bacteria</taxon>
        <taxon>Bacillati</taxon>
        <taxon>Actinomycetota</taxon>
        <taxon>Actinomycetes</taxon>
        <taxon>Streptosporangiales</taxon>
        <taxon>Streptosporangiaceae</taxon>
        <taxon>Streptosporangium</taxon>
    </lineage>
</organism>
<dbReference type="SMART" id="SM00421">
    <property type="entry name" value="HTH_LUXR"/>
    <property type="match status" value="1"/>
</dbReference>
<evidence type="ECO:0000259" key="4">
    <source>
        <dbReference type="PROSITE" id="PS50043"/>
    </source>
</evidence>
<name>A0A7W7RWB1_9ACTN</name>
<dbReference type="PRINTS" id="PR00038">
    <property type="entry name" value="HTHLUXR"/>
</dbReference>
<dbReference type="InterPro" id="IPR016032">
    <property type="entry name" value="Sig_transdc_resp-reg_C-effctor"/>
</dbReference>
<dbReference type="AlphaFoldDB" id="A0A7W7RWB1"/>
<sequence length="89" mass="9629">MRFTQIGQWTTCPPAAVEVAGGALTACEREILVLIARGRSSGEIVQELHLSDGTVRTHVGRIFTELQLRDRVQAVILGYECGLVPRGPG</sequence>
<dbReference type="InterPro" id="IPR036388">
    <property type="entry name" value="WH-like_DNA-bd_sf"/>
</dbReference>
<dbReference type="GO" id="GO:0006355">
    <property type="term" value="P:regulation of DNA-templated transcription"/>
    <property type="evidence" value="ECO:0007669"/>
    <property type="project" value="InterPro"/>
</dbReference>
<evidence type="ECO:0000313" key="5">
    <source>
        <dbReference type="EMBL" id="MBB4939409.1"/>
    </source>
</evidence>
<dbReference type="EMBL" id="JACHJU010000001">
    <property type="protein sequence ID" value="MBB4939409.1"/>
    <property type="molecule type" value="Genomic_DNA"/>
</dbReference>
<evidence type="ECO:0000313" key="6">
    <source>
        <dbReference type="Proteomes" id="UP000534286"/>
    </source>
</evidence>
<dbReference type="Proteomes" id="UP000534286">
    <property type="component" value="Unassembled WGS sequence"/>
</dbReference>
<reference evidence="5 6" key="1">
    <citation type="submission" date="2020-08" db="EMBL/GenBank/DDBJ databases">
        <title>Sequencing the genomes of 1000 actinobacteria strains.</title>
        <authorList>
            <person name="Klenk H.-P."/>
        </authorList>
    </citation>
    <scope>NUCLEOTIDE SEQUENCE [LARGE SCALE GENOMIC DNA]</scope>
    <source>
        <strain evidence="5 6">DSM 43023</strain>
    </source>
</reference>
<feature type="domain" description="HTH luxR-type" evidence="4">
    <location>
        <begin position="17"/>
        <end position="82"/>
    </location>
</feature>
<protein>
    <submittedName>
        <fullName evidence="5">DNA-binding NarL/FixJ family response regulator</fullName>
    </submittedName>
</protein>
<keyword evidence="6" id="KW-1185">Reference proteome</keyword>
<proteinExistence type="predicted"/>
<dbReference type="SUPFAM" id="SSF46894">
    <property type="entry name" value="C-terminal effector domain of the bipartite response regulators"/>
    <property type="match status" value="1"/>
</dbReference>
<comment type="caution">
    <text evidence="5">The sequence shown here is derived from an EMBL/GenBank/DDBJ whole genome shotgun (WGS) entry which is preliminary data.</text>
</comment>
<keyword evidence="2 5" id="KW-0238">DNA-binding</keyword>
<dbReference type="Pfam" id="PF00196">
    <property type="entry name" value="GerE"/>
    <property type="match status" value="1"/>
</dbReference>
<accession>A0A7W7RWB1</accession>
<dbReference type="PANTHER" id="PTHR43214:SF24">
    <property type="entry name" value="TRANSCRIPTIONAL REGULATORY PROTEIN NARL-RELATED"/>
    <property type="match status" value="1"/>
</dbReference>
<evidence type="ECO:0000256" key="1">
    <source>
        <dbReference type="ARBA" id="ARBA00023015"/>
    </source>
</evidence>
<dbReference type="GO" id="GO:0003677">
    <property type="term" value="F:DNA binding"/>
    <property type="evidence" value="ECO:0007669"/>
    <property type="project" value="UniProtKB-KW"/>
</dbReference>
<dbReference type="InterPro" id="IPR039420">
    <property type="entry name" value="WalR-like"/>
</dbReference>
<dbReference type="PANTHER" id="PTHR43214">
    <property type="entry name" value="TWO-COMPONENT RESPONSE REGULATOR"/>
    <property type="match status" value="1"/>
</dbReference>
<keyword evidence="1" id="KW-0805">Transcription regulation</keyword>
<dbReference type="CDD" id="cd06170">
    <property type="entry name" value="LuxR_C_like"/>
    <property type="match status" value="1"/>
</dbReference>
<gene>
    <name evidence="5" type="ORF">FHR32_003714</name>
</gene>